<dbReference type="EMBL" id="VSSQ01057735">
    <property type="protein sequence ID" value="MPN11517.1"/>
    <property type="molecule type" value="Genomic_DNA"/>
</dbReference>
<organism evidence="1">
    <name type="scientific">bioreactor metagenome</name>
    <dbReference type="NCBI Taxonomy" id="1076179"/>
    <lineage>
        <taxon>unclassified sequences</taxon>
        <taxon>metagenomes</taxon>
        <taxon>ecological metagenomes</taxon>
    </lineage>
</organism>
<name>A0A645FB82_9ZZZZ</name>
<evidence type="ECO:0000313" key="1">
    <source>
        <dbReference type="EMBL" id="MPN11517.1"/>
    </source>
</evidence>
<proteinExistence type="predicted"/>
<reference evidence="1" key="1">
    <citation type="submission" date="2019-08" db="EMBL/GenBank/DDBJ databases">
        <authorList>
            <person name="Kucharzyk K."/>
            <person name="Murdoch R.W."/>
            <person name="Higgins S."/>
            <person name="Loffler F."/>
        </authorList>
    </citation>
    <scope>NUCLEOTIDE SEQUENCE</scope>
</reference>
<dbReference type="AlphaFoldDB" id="A0A645FB82"/>
<protein>
    <submittedName>
        <fullName evidence="1">Uncharacterized protein</fullName>
    </submittedName>
</protein>
<gene>
    <name evidence="1" type="ORF">SDC9_158820</name>
</gene>
<sequence>MVVCVDVDRHAQITEPDKEHQRYFFRPAERSIKHKTHDYLHERNEGDNNEDDTAYVSFSLYERIKIASDFHQYFLVVIHDLSPRRYTKVPSCTEEGTSTTTKA</sequence>
<comment type="caution">
    <text evidence="1">The sequence shown here is derived from an EMBL/GenBank/DDBJ whole genome shotgun (WGS) entry which is preliminary data.</text>
</comment>
<accession>A0A645FB82</accession>